<comment type="subcellular location">
    <subcellularLocation>
        <location evidence="1">Cell envelope</location>
    </subcellularLocation>
</comment>
<sequence>MLKKKSSIISLGLVIVILLSLFISGKPLLTLRNPWVAADQNKKINAKDIKIGVSLSTMNNPFFISVADGIKAEAKNQGVKGLIIDDGKNDTSKQSNDIEDLIQQQVDVLIINPVDSDAVTPEVKEANQAGIPVITIDRSSTGGKVLSLVSSDSVLAGKMAADFMFKAVGQNAKVAELQGTPGASAARDRGKGFEEASKGKLNIVAKQTANFDRSQGLSVAENIIQGHTDLKGIFAQNDEMALGTAQAVNGNNIVIIGIDGEADGLAAVKSGKMSATVAQHPEEMGKLAVQTVIKHFKGKKVAKWTKSPVALVVNDKYKNLIK</sequence>
<evidence type="ECO:0000259" key="4">
    <source>
        <dbReference type="Pfam" id="PF13407"/>
    </source>
</evidence>
<accession>A0AAJ1VNE6</accession>
<gene>
    <name evidence="5" type="ORF">EVC35_03775</name>
</gene>
<evidence type="ECO:0000313" key="5">
    <source>
        <dbReference type="EMBL" id="MDN6900124.1"/>
    </source>
</evidence>
<keyword evidence="3" id="KW-0732">Signal</keyword>
<dbReference type="InterPro" id="IPR028082">
    <property type="entry name" value="Peripla_BP_I"/>
</dbReference>
<protein>
    <submittedName>
        <fullName evidence="5">D-ribose ABC transporter substrate-binding protein</fullName>
    </submittedName>
</protein>
<proteinExistence type="inferred from homology"/>
<dbReference type="SUPFAM" id="SSF53822">
    <property type="entry name" value="Periplasmic binding protein-like I"/>
    <property type="match status" value="1"/>
</dbReference>
<evidence type="ECO:0000256" key="1">
    <source>
        <dbReference type="ARBA" id="ARBA00004196"/>
    </source>
</evidence>
<dbReference type="Pfam" id="PF13407">
    <property type="entry name" value="Peripla_BP_4"/>
    <property type="match status" value="1"/>
</dbReference>
<name>A0AAJ1VNE6_9LACO</name>
<dbReference type="PANTHER" id="PTHR46847:SF1">
    <property type="entry name" value="D-ALLOSE-BINDING PERIPLASMIC PROTEIN-RELATED"/>
    <property type="match status" value="1"/>
</dbReference>
<dbReference type="GO" id="GO:0030313">
    <property type="term" value="C:cell envelope"/>
    <property type="evidence" value="ECO:0007669"/>
    <property type="project" value="UniProtKB-SubCell"/>
</dbReference>
<dbReference type="AlphaFoldDB" id="A0AAJ1VNE6"/>
<dbReference type="Proteomes" id="UP001167919">
    <property type="component" value="Unassembled WGS sequence"/>
</dbReference>
<feature type="domain" description="Periplasmic binding protein" evidence="4">
    <location>
        <begin position="51"/>
        <end position="300"/>
    </location>
</feature>
<dbReference type="GO" id="GO:0030246">
    <property type="term" value="F:carbohydrate binding"/>
    <property type="evidence" value="ECO:0007669"/>
    <property type="project" value="UniProtKB-ARBA"/>
</dbReference>
<comment type="similarity">
    <text evidence="2">Belongs to the bacterial solute-binding protein 2 family.</text>
</comment>
<evidence type="ECO:0000256" key="3">
    <source>
        <dbReference type="ARBA" id="ARBA00022729"/>
    </source>
</evidence>
<dbReference type="InterPro" id="IPR025997">
    <property type="entry name" value="SBP_2_dom"/>
</dbReference>
<evidence type="ECO:0000313" key="6">
    <source>
        <dbReference type="Proteomes" id="UP001167919"/>
    </source>
</evidence>
<evidence type="ECO:0000256" key="2">
    <source>
        <dbReference type="ARBA" id="ARBA00007639"/>
    </source>
</evidence>
<dbReference type="RefSeq" id="WP_336622559.1">
    <property type="nucleotide sequence ID" value="NZ_SDWY01000002.1"/>
</dbReference>
<dbReference type="Gene3D" id="3.40.50.2300">
    <property type="match status" value="2"/>
</dbReference>
<comment type="caution">
    <text evidence="5">The sequence shown here is derived from an EMBL/GenBank/DDBJ whole genome shotgun (WGS) entry which is preliminary data.</text>
</comment>
<organism evidence="5 6">
    <name type="scientific">Oenococcus sicerae</name>
    <dbReference type="NCBI Taxonomy" id="2203724"/>
    <lineage>
        <taxon>Bacteria</taxon>
        <taxon>Bacillati</taxon>
        <taxon>Bacillota</taxon>
        <taxon>Bacilli</taxon>
        <taxon>Lactobacillales</taxon>
        <taxon>Lactobacillaceae</taxon>
        <taxon>Oenococcus</taxon>
    </lineage>
</organism>
<dbReference type="EMBL" id="SDWY01000002">
    <property type="protein sequence ID" value="MDN6900124.1"/>
    <property type="molecule type" value="Genomic_DNA"/>
</dbReference>
<reference evidence="5" key="1">
    <citation type="submission" date="2019-01" db="EMBL/GenBank/DDBJ databases">
        <title>Oenococcus sicerae UCMA17102.</title>
        <authorList>
            <person name="Cousin F.J."/>
            <person name="Le Guellec R."/>
            <person name="Cretenet M."/>
        </authorList>
    </citation>
    <scope>NUCLEOTIDE SEQUENCE</scope>
    <source>
        <strain evidence="5">UCMA17102</strain>
    </source>
</reference>
<dbReference type="CDD" id="cd06323">
    <property type="entry name" value="PBP1_ribose_binding"/>
    <property type="match status" value="1"/>
</dbReference>
<dbReference type="PANTHER" id="PTHR46847">
    <property type="entry name" value="D-ALLOSE-BINDING PERIPLASMIC PROTEIN-RELATED"/>
    <property type="match status" value="1"/>
</dbReference>